<dbReference type="InterPro" id="IPR035914">
    <property type="entry name" value="Sperma_CUB_dom_sf"/>
</dbReference>
<dbReference type="CDD" id="cd00041">
    <property type="entry name" value="CUB"/>
    <property type="match status" value="1"/>
</dbReference>
<dbReference type="AlphaFoldDB" id="A0AAV6VLD1"/>
<dbReference type="SMART" id="SM00192">
    <property type="entry name" value="LDLa"/>
    <property type="match status" value="2"/>
</dbReference>
<evidence type="ECO:0000256" key="2">
    <source>
        <dbReference type="PROSITE-ProRule" id="PRU00059"/>
    </source>
</evidence>
<dbReference type="InterPro" id="IPR023415">
    <property type="entry name" value="LDLR_class-A_CS"/>
</dbReference>
<comment type="caution">
    <text evidence="6">The sequence shown here is derived from an EMBL/GenBank/DDBJ whole genome shotgun (WGS) entry which is preliminary data.</text>
</comment>
<dbReference type="SUPFAM" id="SSF57424">
    <property type="entry name" value="LDL receptor-like module"/>
    <property type="match status" value="1"/>
</dbReference>
<dbReference type="GO" id="GO:0005886">
    <property type="term" value="C:plasma membrane"/>
    <property type="evidence" value="ECO:0007669"/>
    <property type="project" value="TreeGrafter"/>
</dbReference>
<evidence type="ECO:0000256" key="4">
    <source>
        <dbReference type="SAM" id="Phobius"/>
    </source>
</evidence>
<dbReference type="SUPFAM" id="SSF49854">
    <property type="entry name" value="Spermadhesin, CUB domain"/>
    <property type="match status" value="2"/>
</dbReference>
<evidence type="ECO:0000259" key="5">
    <source>
        <dbReference type="PROSITE" id="PS01180"/>
    </source>
</evidence>
<dbReference type="Gene3D" id="2.60.120.290">
    <property type="entry name" value="Spermadhesin, CUB domain"/>
    <property type="match status" value="2"/>
</dbReference>
<proteinExistence type="predicted"/>
<dbReference type="PANTHER" id="PTHR47537:SF3">
    <property type="entry name" value="CUB DOMAIN-CONTAINING PROTEIN"/>
    <property type="match status" value="1"/>
</dbReference>
<feature type="domain" description="CUB" evidence="5">
    <location>
        <begin position="429"/>
        <end position="591"/>
    </location>
</feature>
<feature type="disulfide bond" evidence="2">
    <location>
        <begin position="429"/>
        <end position="456"/>
    </location>
</feature>
<dbReference type="InterPro" id="IPR053207">
    <property type="entry name" value="Non-NMDA_GluR_Accessory"/>
</dbReference>
<accession>A0AAV6VLD1</accession>
<evidence type="ECO:0000256" key="3">
    <source>
        <dbReference type="PROSITE-ProRule" id="PRU00124"/>
    </source>
</evidence>
<dbReference type="Pfam" id="PF00431">
    <property type="entry name" value="CUB"/>
    <property type="match status" value="1"/>
</dbReference>
<gene>
    <name evidence="6" type="ORF">JTE90_003550</name>
</gene>
<keyword evidence="4" id="KW-0472">Membrane</keyword>
<dbReference type="InterPro" id="IPR056707">
    <property type="entry name" value="DUF7805"/>
</dbReference>
<feature type="transmembrane region" description="Helical" evidence="4">
    <location>
        <begin position="963"/>
        <end position="985"/>
    </location>
</feature>
<reference evidence="6 7" key="1">
    <citation type="journal article" date="2022" name="Nat. Ecol. Evol.">
        <title>A masculinizing supergene underlies an exaggerated male reproductive morph in a spider.</title>
        <authorList>
            <person name="Hendrickx F."/>
            <person name="De Corte Z."/>
            <person name="Sonet G."/>
            <person name="Van Belleghem S.M."/>
            <person name="Kostlbacher S."/>
            <person name="Vangestel C."/>
        </authorList>
    </citation>
    <scope>NUCLEOTIDE SEQUENCE [LARGE SCALE GENOMIC DNA]</scope>
    <source>
        <strain evidence="6">W744_W776</strain>
    </source>
</reference>
<dbReference type="PROSITE" id="PS01180">
    <property type="entry name" value="CUB"/>
    <property type="match status" value="2"/>
</dbReference>
<dbReference type="PANTHER" id="PTHR47537">
    <property type="entry name" value="CUBILIN"/>
    <property type="match status" value="1"/>
</dbReference>
<dbReference type="InterPro" id="IPR000859">
    <property type="entry name" value="CUB_dom"/>
</dbReference>
<evidence type="ECO:0000313" key="6">
    <source>
        <dbReference type="EMBL" id="KAG8196533.1"/>
    </source>
</evidence>
<protein>
    <recommendedName>
        <fullName evidence="5">CUB domain-containing protein</fullName>
    </recommendedName>
</protein>
<dbReference type="Gene3D" id="4.10.400.10">
    <property type="entry name" value="Low-density Lipoprotein Receptor"/>
    <property type="match status" value="2"/>
</dbReference>
<keyword evidence="4" id="KW-0812">Transmembrane</keyword>
<comment type="caution">
    <text evidence="3">Lacks conserved residue(s) required for the propagation of feature annotation.</text>
</comment>
<feature type="domain" description="CUB" evidence="5">
    <location>
        <begin position="271"/>
        <end position="415"/>
    </location>
</feature>
<dbReference type="EMBL" id="JAFNEN010000068">
    <property type="protein sequence ID" value="KAG8196533.1"/>
    <property type="molecule type" value="Genomic_DNA"/>
</dbReference>
<keyword evidence="7" id="KW-1185">Reference proteome</keyword>
<dbReference type="InterPro" id="IPR002172">
    <property type="entry name" value="LDrepeatLR_classA_rpt"/>
</dbReference>
<dbReference type="Proteomes" id="UP000827092">
    <property type="component" value="Unassembled WGS sequence"/>
</dbReference>
<dbReference type="PROSITE" id="PS50068">
    <property type="entry name" value="LDLRA_2"/>
    <property type="match status" value="1"/>
</dbReference>
<organism evidence="6 7">
    <name type="scientific">Oedothorax gibbosus</name>
    <dbReference type="NCBI Taxonomy" id="931172"/>
    <lineage>
        <taxon>Eukaryota</taxon>
        <taxon>Metazoa</taxon>
        <taxon>Ecdysozoa</taxon>
        <taxon>Arthropoda</taxon>
        <taxon>Chelicerata</taxon>
        <taxon>Arachnida</taxon>
        <taxon>Araneae</taxon>
        <taxon>Araneomorphae</taxon>
        <taxon>Entelegynae</taxon>
        <taxon>Araneoidea</taxon>
        <taxon>Linyphiidae</taxon>
        <taxon>Erigoninae</taxon>
        <taxon>Oedothorax</taxon>
    </lineage>
</organism>
<dbReference type="SMART" id="SM00042">
    <property type="entry name" value="CUB"/>
    <property type="match status" value="1"/>
</dbReference>
<keyword evidence="1 2" id="KW-1015">Disulfide bond</keyword>
<name>A0AAV6VLD1_9ARAC</name>
<evidence type="ECO:0000313" key="7">
    <source>
        <dbReference type="Proteomes" id="UP000827092"/>
    </source>
</evidence>
<dbReference type="InterPro" id="IPR036055">
    <property type="entry name" value="LDL_receptor-like_sf"/>
</dbReference>
<dbReference type="Pfam" id="PF25090">
    <property type="entry name" value="DUF7805"/>
    <property type="match status" value="1"/>
</dbReference>
<sequence length="1017" mass="114072">MWSSHMLQGLVFVIEWMPPPRVPPLARHCISVAAGLVWLVAAVASHCGLGEWRCAGDDKCIALNKFCDGIEHCEDGSDEPLGCTNCNRTFFGESNVKYPLRVTGPFDRYSTFVCKIAFVAAGKEFGDFVELTFLSFQIGRLELTRNQTSICQKGHLKISEWSEGSSREWDEDIPYPIRSPGRYSSVFPRVTEEPVTRSIPQFGEFCGSMIERSVTFFSQSSNVSVTAVVPSRASTSTTFGLYLTYRFLKRRPLVESGLSSFLGHPISGTYCDKEFLDCHSNRRCRIRTPNFPGFYPRNVTCHYYIRQPKAPEGYTARVVLSQPNDYKISVPTGRPTSTSATTFLLSTDCISGDSVRIFDGPTSRSPQLVEFCGSGSLPDIVSSGNQMLVVIYSGPYQQLSNSRVEIEVTVRYEMVKIAESAAEDTGGRCAFTMNGSKRRWGVIHSPRHTMPPNANCTYRLVGASKHDRIWLYFVSFYVLVEKSPASTESENSCSVSKLEIYDYGDTKANSSGTSVPSSEPSNLFCGESGPRLCAHAADYPPTYLPPRPCEIPGESYVSLGSEMLIRHRFLSFASELLTSSTSSFSARYEFVDTNQQGTQIEHSECDRRVDSRLSKTGTISSPKNVFLYGRGGRQNLTCMFHFVGLPSERVIITLTKARLRNSNRSSCRTYFDKVLQRQACHLDVRHRGWTLLRATEYWGGYSSPVGCVCDQEIYEERQQVAFESVVGNVKLNFEVFGMSHLEDFEDYFFEATYEFVNYSTCDTGLRRHTGSSGDGVLSFHVPAPAKHELPSTSGPIRCRWKIEASPHKHLYLKFRGLNASTIEDCYSGSRILVYIDPRGSPVANACVDSDRTRRTSPDEAVEFDIFSHTWYNESTIRDVDRDRLFVEMVASSKDSAASFVLQWLEVTRPFVRTQSGQTMRNVDCLIECPEIGACIDPELWCDGTMHCPSGFDESPEHCSYFPVTYVSCAAAGLVVVIVVLVCFTIRRRRLRCMTRKKKNLRPPDVLPDDYCLESPMG</sequence>
<evidence type="ECO:0000256" key="1">
    <source>
        <dbReference type="ARBA" id="ARBA00023157"/>
    </source>
</evidence>
<dbReference type="PRINTS" id="PR00261">
    <property type="entry name" value="LDLRECEPTOR"/>
</dbReference>
<keyword evidence="4" id="KW-1133">Transmembrane helix</keyword>
<dbReference type="CDD" id="cd00112">
    <property type="entry name" value="LDLa"/>
    <property type="match status" value="1"/>
</dbReference>
<dbReference type="PROSITE" id="PS01209">
    <property type="entry name" value="LDLRA_1"/>
    <property type="match status" value="1"/>
</dbReference>